<keyword evidence="1 2" id="KW-0663">Pyridoxal phosphate</keyword>
<dbReference type="RefSeq" id="WP_075833894.1">
    <property type="nucleotide sequence ID" value="NZ_MSTI01000102.1"/>
</dbReference>
<dbReference type="STRING" id="249408.BOO71_0008995"/>
<keyword evidence="6" id="KW-1185">Reference proteome</keyword>
<proteinExistence type="inferred from homology"/>
<comment type="cofactor">
    <cofactor evidence="2">
        <name>pyridoxal 5'-phosphate</name>
        <dbReference type="ChEBI" id="CHEBI:597326"/>
    </cofactor>
</comment>
<dbReference type="PANTHER" id="PTHR10146">
    <property type="entry name" value="PROLINE SYNTHETASE CO-TRANSCRIBED BACTERIAL HOMOLOG PROTEIN"/>
    <property type="match status" value="1"/>
</dbReference>
<dbReference type="GO" id="GO:0030170">
    <property type="term" value="F:pyridoxal phosphate binding"/>
    <property type="evidence" value="ECO:0007669"/>
    <property type="project" value="InterPro"/>
</dbReference>
<evidence type="ECO:0000259" key="4">
    <source>
        <dbReference type="Pfam" id="PF01168"/>
    </source>
</evidence>
<feature type="modified residue" description="N6-(pyridoxal phosphate)lysine" evidence="2">
    <location>
        <position position="31"/>
    </location>
</feature>
<dbReference type="InterPro" id="IPR029066">
    <property type="entry name" value="PLP-binding_barrel"/>
</dbReference>
<dbReference type="InterPro" id="IPR001608">
    <property type="entry name" value="Ala_racemase_N"/>
</dbReference>
<dbReference type="OrthoDB" id="9804072at2"/>
<dbReference type="Gene3D" id="3.20.20.10">
    <property type="entry name" value="Alanine racemase"/>
    <property type="match status" value="1"/>
</dbReference>
<comment type="similarity">
    <text evidence="3">Belongs to the pyridoxal phosphate-binding protein YggS/PROSC family.</text>
</comment>
<comment type="caution">
    <text evidence="5">The sequence shown here is derived from an EMBL/GenBank/DDBJ whole genome shotgun (WGS) entry which is preliminary data.</text>
</comment>
<evidence type="ECO:0000256" key="2">
    <source>
        <dbReference type="PIRSR" id="PIRSR004848-1"/>
    </source>
</evidence>
<dbReference type="SUPFAM" id="SSF51419">
    <property type="entry name" value="PLP-binding barrel"/>
    <property type="match status" value="1"/>
</dbReference>
<evidence type="ECO:0000313" key="5">
    <source>
        <dbReference type="EMBL" id="OLV17420.1"/>
    </source>
</evidence>
<dbReference type="eggNOG" id="COG0325">
    <property type="taxonomic scope" value="Bacteria"/>
</dbReference>
<evidence type="ECO:0000256" key="3">
    <source>
        <dbReference type="RuleBase" id="RU004514"/>
    </source>
</evidence>
<sequence>MSLPEVVAHLRALEAEAGREAGSAKLVAVTKGQTLESIERHVLAHGTYPLGEGRAQELRDKAAERPASQYPGWEWHYIGPLQRNKIKYLRPVTLVHAIEAVWQAEAIAEAAQKWGHAPDLLLQLHNGEEQKHGVPADELAETLKSVRETGLTVRGLMVMAPEFGEDLTQAETETRILRLFTDTARHAHDLGLSELSMGMSGDYPLAVRAGATLVRVGRSLFT</sequence>
<dbReference type="AlphaFoldDB" id="A0A1U7NWY7"/>
<name>A0A1U7NWY7_9DEIO</name>
<dbReference type="Proteomes" id="UP000186607">
    <property type="component" value="Unassembled WGS sequence"/>
</dbReference>
<feature type="domain" description="Alanine racemase N-terminal" evidence="4">
    <location>
        <begin position="11"/>
        <end position="221"/>
    </location>
</feature>
<protein>
    <recommendedName>
        <fullName evidence="4">Alanine racemase N-terminal domain-containing protein</fullName>
    </recommendedName>
</protein>
<organism evidence="5 6">
    <name type="scientific">Deinococcus marmoris</name>
    <dbReference type="NCBI Taxonomy" id="249408"/>
    <lineage>
        <taxon>Bacteria</taxon>
        <taxon>Thermotogati</taxon>
        <taxon>Deinococcota</taxon>
        <taxon>Deinococci</taxon>
        <taxon>Deinococcales</taxon>
        <taxon>Deinococcaceae</taxon>
        <taxon>Deinococcus</taxon>
    </lineage>
</organism>
<dbReference type="PANTHER" id="PTHR10146:SF14">
    <property type="entry name" value="PYRIDOXAL PHOSPHATE HOMEOSTASIS PROTEIN"/>
    <property type="match status" value="1"/>
</dbReference>
<evidence type="ECO:0000313" key="6">
    <source>
        <dbReference type="Proteomes" id="UP000186607"/>
    </source>
</evidence>
<dbReference type="NCBIfam" id="TIGR00044">
    <property type="entry name" value="YggS family pyridoxal phosphate-dependent enzyme"/>
    <property type="match status" value="1"/>
</dbReference>
<dbReference type="PIRSF" id="PIRSF004848">
    <property type="entry name" value="YBL036c_PLPDEIII"/>
    <property type="match status" value="1"/>
</dbReference>
<gene>
    <name evidence="5" type="ORF">BOO71_0008995</name>
</gene>
<accession>A0A1U7NWY7</accession>
<dbReference type="Pfam" id="PF01168">
    <property type="entry name" value="Ala_racemase_N"/>
    <property type="match status" value="1"/>
</dbReference>
<dbReference type="EMBL" id="MSTI01000102">
    <property type="protein sequence ID" value="OLV17420.1"/>
    <property type="molecule type" value="Genomic_DNA"/>
</dbReference>
<evidence type="ECO:0000256" key="1">
    <source>
        <dbReference type="ARBA" id="ARBA00022898"/>
    </source>
</evidence>
<reference evidence="5 6" key="1">
    <citation type="submission" date="2017-01" db="EMBL/GenBank/DDBJ databases">
        <title>Genome Analysis of Deinococcus marmoris KOPRI26562.</title>
        <authorList>
            <person name="Kim J.H."/>
            <person name="Oh H.-M."/>
        </authorList>
    </citation>
    <scope>NUCLEOTIDE SEQUENCE [LARGE SCALE GENOMIC DNA]</scope>
    <source>
        <strain evidence="5 6">KOPRI26562</strain>
    </source>
</reference>
<dbReference type="InterPro" id="IPR011078">
    <property type="entry name" value="PyrdxlP_homeostasis"/>
</dbReference>